<sequence>MDSNSKVYSFDEVAKHNHQKDCWLIISGYVYDVTSFLPDHPGGDELLLLAVEKDATFDFKSVGHSELAQEKMKMYRIGKIDMSTLPKKQNYVESTPYQPTPSLFSFSPIHVLLPILLLALAFAFPYFKLKA</sequence>
<dbReference type="InParanoid" id="A0A1S3CAE5"/>
<evidence type="ECO:0000256" key="7">
    <source>
        <dbReference type="ARBA" id="ARBA00038168"/>
    </source>
</evidence>
<comment type="similarity">
    <text evidence="7 8">Belongs to the cytochrome b5 family.</text>
</comment>
<evidence type="ECO:0000256" key="4">
    <source>
        <dbReference type="ARBA" id="ARBA00022723"/>
    </source>
</evidence>
<dbReference type="PANTHER" id="PTHR19359:SF152">
    <property type="entry name" value="CYTOCHROME B5 HEME-BINDING DOMAIN-CONTAINING PROTEIN"/>
    <property type="match status" value="1"/>
</dbReference>
<evidence type="ECO:0000313" key="11">
    <source>
        <dbReference type="Proteomes" id="UP001652600"/>
    </source>
</evidence>
<dbReference type="PROSITE" id="PS00191">
    <property type="entry name" value="CYTOCHROME_B5_1"/>
    <property type="match status" value="1"/>
</dbReference>
<dbReference type="OrthoDB" id="260091at2759"/>
<dbReference type="GeneID" id="103498784"/>
<keyword evidence="5 8" id="KW-0408">Iron</keyword>
<feature type="domain" description="Cytochrome b5 heme-binding" evidence="9">
    <location>
        <begin position="5"/>
        <end position="81"/>
    </location>
</feature>
<evidence type="ECO:0000313" key="10">
    <source>
        <dbReference type="EnsemblPlants" id="MELO3C022247.2.1"/>
    </source>
</evidence>
<evidence type="ECO:0000256" key="6">
    <source>
        <dbReference type="ARBA" id="ARBA00023136"/>
    </source>
</evidence>
<keyword evidence="11" id="KW-1185">Reference proteome</keyword>
<dbReference type="InterPro" id="IPR001199">
    <property type="entry name" value="Cyt_B5-like_heme/steroid-bd"/>
</dbReference>
<keyword evidence="3 8" id="KW-0812">Transmembrane</keyword>
<dbReference type="RefSeq" id="XP_008459741.1">
    <property type="nucleotide sequence ID" value="XM_008461519.1"/>
</dbReference>
<keyword evidence="6 8" id="KW-0472">Membrane</keyword>
<dbReference type="eggNOG" id="KOG0537">
    <property type="taxonomic scope" value="Eukaryota"/>
</dbReference>
<evidence type="ECO:0000256" key="8">
    <source>
        <dbReference type="RuleBase" id="RU362121"/>
    </source>
</evidence>
<dbReference type="SMR" id="A0A1S3CAE5"/>
<dbReference type="PANTHER" id="PTHR19359">
    <property type="entry name" value="CYTOCHROME B5"/>
    <property type="match status" value="1"/>
</dbReference>
<dbReference type="PROSITE" id="PS50255">
    <property type="entry name" value="CYTOCHROME_B5_2"/>
    <property type="match status" value="1"/>
</dbReference>
<protein>
    <submittedName>
        <fullName evidence="12">Cytochrome b5</fullName>
    </submittedName>
</protein>
<evidence type="ECO:0000256" key="3">
    <source>
        <dbReference type="ARBA" id="ARBA00022692"/>
    </source>
</evidence>
<dbReference type="SMART" id="SM01117">
    <property type="entry name" value="Cyt-b5"/>
    <property type="match status" value="1"/>
</dbReference>
<keyword evidence="2 8" id="KW-0349">Heme</keyword>
<dbReference type="EnsemblPlants" id="MELO3C022247.2.1">
    <property type="protein sequence ID" value="MELO3C022247.2.1"/>
    <property type="gene ID" value="MELO3C022247.2"/>
</dbReference>
<evidence type="ECO:0000256" key="2">
    <source>
        <dbReference type="ARBA" id="ARBA00022617"/>
    </source>
</evidence>
<organism evidence="11 12">
    <name type="scientific">Cucumis melo</name>
    <name type="common">Muskmelon</name>
    <dbReference type="NCBI Taxonomy" id="3656"/>
    <lineage>
        <taxon>Eukaryota</taxon>
        <taxon>Viridiplantae</taxon>
        <taxon>Streptophyta</taxon>
        <taxon>Embryophyta</taxon>
        <taxon>Tracheophyta</taxon>
        <taxon>Spermatophyta</taxon>
        <taxon>Magnoliopsida</taxon>
        <taxon>eudicotyledons</taxon>
        <taxon>Gunneridae</taxon>
        <taxon>Pentapetalae</taxon>
        <taxon>rosids</taxon>
        <taxon>fabids</taxon>
        <taxon>Cucurbitales</taxon>
        <taxon>Cucurbitaceae</taxon>
        <taxon>Benincaseae</taxon>
        <taxon>Cucumis</taxon>
    </lineage>
</organism>
<gene>
    <name evidence="12" type="primary">LOC103498784</name>
    <name evidence="10" type="synonym">103498784</name>
</gene>
<name>A0A1S3CAE5_CUCME</name>
<dbReference type="PRINTS" id="PR00363">
    <property type="entry name" value="CYTOCHROMEB5"/>
</dbReference>
<reference evidence="10" key="1">
    <citation type="submission" date="2023-03" db="UniProtKB">
        <authorList>
            <consortium name="EnsemblPlants"/>
        </authorList>
    </citation>
    <scope>IDENTIFICATION</scope>
</reference>
<dbReference type="AlphaFoldDB" id="A0A1S3CAE5"/>
<dbReference type="GO" id="GO:0020037">
    <property type="term" value="F:heme binding"/>
    <property type="evidence" value="ECO:0007669"/>
    <property type="project" value="UniProtKB-UniRule"/>
</dbReference>
<proteinExistence type="inferred from homology"/>
<dbReference type="InterPro" id="IPR036400">
    <property type="entry name" value="Cyt_B5-like_heme/steroid_sf"/>
</dbReference>
<dbReference type="Gramene" id="MELO3C022247.2.1">
    <property type="protein sequence ID" value="MELO3C022247.2.1"/>
    <property type="gene ID" value="MELO3C022247.2"/>
</dbReference>
<evidence type="ECO:0000256" key="1">
    <source>
        <dbReference type="ARBA" id="ARBA00004370"/>
    </source>
</evidence>
<dbReference type="Pfam" id="PF00173">
    <property type="entry name" value="Cyt-b5"/>
    <property type="match status" value="1"/>
</dbReference>
<evidence type="ECO:0000256" key="5">
    <source>
        <dbReference type="ARBA" id="ARBA00023004"/>
    </source>
</evidence>
<dbReference type="GO" id="GO:0016020">
    <property type="term" value="C:membrane"/>
    <property type="evidence" value="ECO:0007669"/>
    <property type="project" value="UniProtKB-SubCell"/>
</dbReference>
<dbReference type="SUPFAM" id="SSF55856">
    <property type="entry name" value="Cytochrome b5-like heme/steroid binding domain"/>
    <property type="match status" value="1"/>
</dbReference>
<dbReference type="GO" id="GO:0046872">
    <property type="term" value="F:metal ion binding"/>
    <property type="evidence" value="ECO:0007669"/>
    <property type="project" value="UniProtKB-UniRule"/>
</dbReference>
<reference evidence="12" key="2">
    <citation type="submission" date="2025-04" db="UniProtKB">
        <authorList>
            <consortium name="RefSeq"/>
        </authorList>
    </citation>
    <scope>IDENTIFICATION</scope>
</reference>
<dbReference type="Gene3D" id="3.10.120.10">
    <property type="entry name" value="Cytochrome b5-like heme/steroid binding domain"/>
    <property type="match status" value="1"/>
</dbReference>
<dbReference type="FunFam" id="3.10.120.10:FF:000002">
    <property type="entry name" value="Cytochrome b5 type B"/>
    <property type="match status" value="1"/>
</dbReference>
<evidence type="ECO:0000313" key="12">
    <source>
        <dbReference type="RefSeq" id="XP_008459741.1"/>
    </source>
</evidence>
<dbReference type="InterPro" id="IPR018506">
    <property type="entry name" value="Cyt_B5_heme-BS"/>
</dbReference>
<keyword evidence="8" id="KW-1133">Transmembrane helix</keyword>
<accession>A0A1S3CAE5</accession>
<feature type="transmembrane region" description="Helical" evidence="8">
    <location>
        <begin position="109"/>
        <end position="127"/>
    </location>
</feature>
<keyword evidence="4 8" id="KW-0479">Metal-binding</keyword>
<dbReference type="KEGG" id="cmo:103498784"/>
<dbReference type="Proteomes" id="UP001652600">
    <property type="component" value="Chromosome 11"/>
</dbReference>
<dbReference type="InterPro" id="IPR050668">
    <property type="entry name" value="Cytochrome_b5"/>
</dbReference>
<evidence type="ECO:0000259" key="9">
    <source>
        <dbReference type="PROSITE" id="PS50255"/>
    </source>
</evidence>
<comment type="subcellular location">
    <subcellularLocation>
        <location evidence="1">Membrane</location>
    </subcellularLocation>
</comment>